<reference evidence="2" key="1">
    <citation type="submission" date="2021-01" db="EMBL/GenBank/DDBJ databases">
        <title>Whole genome shotgun sequence of Actinoplanes siamensis NBRC 109076.</title>
        <authorList>
            <person name="Komaki H."/>
            <person name="Tamura T."/>
        </authorList>
    </citation>
    <scope>NUCLEOTIDE SEQUENCE</scope>
    <source>
        <strain evidence="2">NBRC 109076</strain>
    </source>
</reference>
<keyword evidence="3" id="KW-1185">Reference proteome</keyword>
<name>A0A919TJV0_9ACTN</name>
<evidence type="ECO:0000259" key="1">
    <source>
        <dbReference type="Pfam" id="PF04738"/>
    </source>
</evidence>
<dbReference type="RefSeq" id="WP_203680177.1">
    <property type="nucleotide sequence ID" value="NZ_BOMW01000027.1"/>
</dbReference>
<proteinExistence type="predicted"/>
<protein>
    <recommendedName>
        <fullName evidence="1">Lantibiotic dehydratase N-terminal domain-containing protein</fullName>
    </recommendedName>
</protein>
<dbReference type="Pfam" id="PF04738">
    <property type="entry name" value="Lant_dehydr_N"/>
    <property type="match status" value="1"/>
</dbReference>
<feature type="domain" description="Lantibiotic dehydratase N-terminal" evidence="1">
    <location>
        <begin position="633"/>
        <end position="715"/>
    </location>
</feature>
<evidence type="ECO:0000313" key="3">
    <source>
        <dbReference type="Proteomes" id="UP000629619"/>
    </source>
</evidence>
<gene>
    <name evidence="2" type="ORF">Asi03nite_29740</name>
</gene>
<dbReference type="Proteomes" id="UP000629619">
    <property type="component" value="Unassembled WGS sequence"/>
</dbReference>
<evidence type="ECO:0000313" key="2">
    <source>
        <dbReference type="EMBL" id="GIF05436.1"/>
    </source>
</evidence>
<dbReference type="EMBL" id="BOMW01000027">
    <property type="protein sequence ID" value="GIF05436.1"/>
    <property type="molecule type" value="Genomic_DNA"/>
</dbReference>
<comment type="caution">
    <text evidence="2">The sequence shown here is derived from an EMBL/GenBank/DDBJ whole genome shotgun (WGS) entry which is preliminary data.</text>
</comment>
<dbReference type="InterPro" id="IPR006827">
    <property type="entry name" value="Lant_deHydtase_N"/>
</dbReference>
<sequence>MSPRWSVFELGVVRAAGFGFGLVEGLAAPALYDATVEHARITAELDAAERAYLAATRVPRPAGPEDVHHTGRCLRRLRQRQPIGPDAPMPPDLADAAFAERWNVLCARLRDSAGPLGDAYAEALASARDHLDRSLRDDVVRAALVLLTPEILDTAVRILLRRPPTGAAPNQRERKMAAFLQRLAAKCETNGVAGPIGYARLGAGTVPLPERAAHRGFLAYWAARELAGIWLDGADLGGRSRRPGSRAPTLPARSPAARYVRAVAAGRLDPRPERLRELHRRDLLWVGGFAVPAGEPDALAALGAVAAGLPDAAAGALVRRLADAAAAFAAGDATTKLDVSARVGRLLGERGVDASRRGAGALYADRVPLYQETYDPRLALCLDAPARDRLAARLAPVLDVAAAAGVQAWCAARDRFTEAWRAAFGAAARRSLTDVLSALEIQREQPVTGTPVAGELAALVADRWDGVSRTVLLPPADVSRLASPVGPAPPVLLSPDLHFDTTDPERVRRADAPIIVGELHWGLQGLTNLCSLLPNRDTLSGATRRWLGATVPELVHVATSQRFGKLCYLELLPHTLELSGPATSADRALRTDQLDVLDDGSVVVRDSGARIALLLGDPQGRLQSPLGVPSAAWPTVDLGPFTPRVVVGDVIVQRATWRLPAGALAADASPGLPRYSAAVRAMLGRGVPRRCFAGTAGERKPFYLDLASPHLVDLLLAEAKGGPVRLTEMLPGPGRLWQDAGADRRVCEVRLAVRRSTGPEPGRRG</sequence>
<dbReference type="AlphaFoldDB" id="A0A919TJV0"/>
<accession>A0A919TJV0</accession>
<organism evidence="2 3">
    <name type="scientific">Actinoplanes siamensis</name>
    <dbReference type="NCBI Taxonomy" id="1223317"/>
    <lineage>
        <taxon>Bacteria</taxon>
        <taxon>Bacillati</taxon>
        <taxon>Actinomycetota</taxon>
        <taxon>Actinomycetes</taxon>
        <taxon>Micromonosporales</taxon>
        <taxon>Micromonosporaceae</taxon>
        <taxon>Actinoplanes</taxon>
    </lineage>
</organism>